<keyword evidence="3" id="KW-1133">Transmembrane helix</keyword>
<dbReference type="OrthoDB" id="440160at2759"/>
<dbReference type="SUPFAM" id="SSF102588">
    <property type="entry name" value="LmbE-like"/>
    <property type="match status" value="1"/>
</dbReference>
<dbReference type="Proteomes" id="UP000006174">
    <property type="component" value="Unassembled WGS sequence"/>
</dbReference>
<dbReference type="PANTHER" id="PTHR12993:SF11">
    <property type="entry name" value="N-ACETYLGLUCOSAMINYL-PHOSPHATIDYLINOSITOL DE-N-ACETYLASE"/>
    <property type="match status" value="1"/>
</dbReference>
<gene>
    <name evidence="4" type="ORF">UHOR_00470</name>
</gene>
<evidence type="ECO:0000256" key="3">
    <source>
        <dbReference type="SAM" id="Phobius"/>
    </source>
</evidence>
<dbReference type="EC" id="3.5.1.89" evidence="2"/>
<dbReference type="PANTHER" id="PTHR12993">
    <property type="entry name" value="N-ACETYLGLUCOSAMINYL-PHOSPHATIDYLINOSITOL DE-N-ACETYLASE-RELATED"/>
    <property type="match status" value="1"/>
</dbReference>
<reference evidence="4 5" key="1">
    <citation type="journal article" date="2012" name="Plant Cell">
        <title>Genome comparison of barley and maize smut fungi reveals targeted loss of RNA silencing components and species-specific presence of transposable elements.</title>
        <authorList>
            <person name="Laurie J.D."/>
            <person name="Ali S."/>
            <person name="Linning R."/>
            <person name="Mannhaupt G."/>
            <person name="Wong P."/>
            <person name="Gueldener U."/>
            <person name="Muensterkoetter M."/>
            <person name="Moore R."/>
            <person name="Kahmann R."/>
            <person name="Bakkeren G."/>
            <person name="Schirawski J."/>
        </authorList>
    </citation>
    <scope>NUCLEOTIDE SEQUENCE [LARGE SCALE GENOMIC DNA]</scope>
    <source>
        <strain evidence="5">Uh4875-4</strain>
    </source>
</reference>
<keyword evidence="5" id="KW-1185">Reference proteome</keyword>
<comment type="similarity">
    <text evidence="1">Belongs to the PIGL family.</text>
</comment>
<dbReference type="AlphaFoldDB" id="I2G4D7"/>
<feature type="transmembrane region" description="Helical" evidence="3">
    <location>
        <begin position="21"/>
        <end position="41"/>
    </location>
</feature>
<comment type="caution">
    <text evidence="4">The sequence shown here is derived from an EMBL/GenBank/DDBJ whole genome shotgun (WGS) entry which is preliminary data.</text>
</comment>
<accession>I2G4D7</accession>
<dbReference type="GO" id="GO:0000225">
    <property type="term" value="F:N-acetylglucosaminylphosphatidylinositol deacetylase activity"/>
    <property type="evidence" value="ECO:0007669"/>
    <property type="project" value="UniProtKB-EC"/>
</dbReference>
<dbReference type="GO" id="GO:0005783">
    <property type="term" value="C:endoplasmic reticulum"/>
    <property type="evidence" value="ECO:0007669"/>
    <property type="project" value="TreeGrafter"/>
</dbReference>
<evidence type="ECO:0000313" key="4">
    <source>
        <dbReference type="EMBL" id="CCF54030.1"/>
    </source>
</evidence>
<dbReference type="InterPro" id="IPR003737">
    <property type="entry name" value="GlcNAc_PI_deacetylase-related"/>
</dbReference>
<dbReference type="GO" id="GO:0006506">
    <property type="term" value="P:GPI anchor biosynthetic process"/>
    <property type="evidence" value="ECO:0007669"/>
    <property type="project" value="UniProtKB-UniPathway"/>
</dbReference>
<dbReference type="Gene3D" id="3.40.50.10320">
    <property type="entry name" value="LmbE-like"/>
    <property type="match status" value="1"/>
</dbReference>
<dbReference type="Pfam" id="PF02585">
    <property type="entry name" value="PIG-L"/>
    <property type="match status" value="1"/>
</dbReference>
<dbReference type="GO" id="GO:0016020">
    <property type="term" value="C:membrane"/>
    <property type="evidence" value="ECO:0007669"/>
    <property type="project" value="GOC"/>
</dbReference>
<dbReference type="HOGENOM" id="CLU_034979_1_2_1"/>
<name>I2G4D7_USTHO</name>
<evidence type="ECO:0000256" key="2">
    <source>
        <dbReference type="ARBA" id="ARBA00012176"/>
    </source>
</evidence>
<sequence length="293" mass="32544">MADQPLNPLQMARMAIPRPSFFLVVFLGSIIVQFMISGVRIQTTDTFDDSARTLPSSVLLVTAHPDDEAMFFAPSIQALAAAGTTIYALCLSTGNAAGLGTERTRELFNSYNVLGVPAGKVKYVDHPLLQDSMEAVWPNDHIASLVNKHINTLPSIEALITFDKRGVSGHTNHVATYNGTRNLALSRELPLYVLPSLEIWEKFNSVPFAVWETITYSGRPPASKAAISEEKGYAPASEIHALASPAQYANVVKAMWKHQTQLVWFRYLYLLFSRYMFSNRLVLWTPELDLVDP</sequence>
<dbReference type="OMA" id="YVLESVN"/>
<protein>
    <recommendedName>
        <fullName evidence="2">N-acetylglucosaminylphosphatidylinositol deacetylase</fullName>
        <ecNumber evidence="2">3.5.1.89</ecNumber>
    </recommendedName>
</protein>
<proteinExistence type="inferred from homology"/>
<dbReference type="UniPathway" id="UPA00196"/>
<dbReference type="EMBL" id="CAGI01000187">
    <property type="protein sequence ID" value="CCF54030.1"/>
    <property type="molecule type" value="Genomic_DNA"/>
</dbReference>
<dbReference type="InterPro" id="IPR024078">
    <property type="entry name" value="LmbE-like_dom_sf"/>
</dbReference>
<evidence type="ECO:0000256" key="1">
    <source>
        <dbReference type="ARBA" id="ARBA00006066"/>
    </source>
</evidence>
<organism evidence="4 5">
    <name type="scientific">Ustilago hordei</name>
    <name type="common">Barley covered smut fungus</name>
    <dbReference type="NCBI Taxonomy" id="120017"/>
    <lineage>
        <taxon>Eukaryota</taxon>
        <taxon>Fungi</taxon>
        <taxon>Dikarya</taxon>
        <taxon>Basidiomycota</taxon>
        <taxon>Ustilaginomycotina</taxon>
        <taxon>Ustilaginomycetes</taxon>
        <taxon>Ustilaginales</taxon>
        <taxon>Ustilaginaceae</taxon>
        <taxon>Ustilago</taxon>
    </lineage>
</organism>
<evidence type="ECO:0000313" key="5">
    <source>
        <dbReference type="Proteomes" id="UP000006174"/>
    </source>
</evidence>
<keyword evidence="3" id="KW-0472">Membrane</keyword>
<dbReference type="eggNOG" id="KOG3332">
    <property type="taxonomic scope" value="Eukaryota"/>
</dbReference>
<keyword evidence="3" id="KW-0812">Transmembrane</keyword>
<dbReference type="STRING" id="1128400.I2G4D7"/>